<organism evidence="4 5">
    <name type="scientific">Colocasia esculenta</name>
    <name type="common">Wild taro</name>
    <name type="synonym">Arum esculentum</name>
    <dbReference type="NCBI Taxonomy" id="4460"/>
    <lineage>
        <taxon>Eukaryota</taxon>
        <taxon>Viridiplantae</taxon>
        <taxon>Streptophyta</taxon>
        <taxon>Embryophyta</taxon>
        <taxon>Tracheophyta</taxon>
        <taxon>Spermatophyta</taxon>
        <taxon>Magnoliopsida</taxon>
        <taxon>Liliopsida</taxon>
        <taxon>Araceae</taxon>
        <taxon>Aroideae</taxon>
        <taxon>Colocasieae</taxon>
        <taxon>Colocasia</taxon>
    </lineage>
</organism>
<feature type="region of interest" description="Disordered" evidence="2">
    <location>
        <begin position="193"/>
        <end position="228"/>
    </location>
</feature>
<gene>
    <name evidence="4" type="ORF">Taro_037631</name>
</gene>
<evidence type="ECO:0000313" key="5">
    <source>
        <dbReference type="Proteomes" id="UP000652761"/>
    </source>
</evidence>
<dbReference type="InterPro" id="IPR050154">
    <property type="entry name" value="UbiB_kinase"/>
</dbReference>
<dbReference type="PANTHER" id="PTHR10566:SF113">
    <property type="entry name" value="PROTEIN ACTIVITY OF BC1 COMPLEX KINASE 7, CHLOROPLASTIC"/>
    <property type="match status" value="1"/>
</dbReference>
<keyword evidence="5" id="KW-1185">Reference proteome</keyword>
<evidence type="ECO:0000313" key="4">
    <source>
        <dbReference type="EMBL" id="MQM04826.1"/>
    </source>
</evidence>
<protein>
    <recommendedName>
        <fullName evidence="3">ABC1 atypical kinase-like domain-containing protein</fullName>
    </recommendedName>
</protein>
<dbReference type="EMBL" id="NMUH01003291">
    <property type="protein sequence ID" value="MQM04826.1"/>
    <property type="molecule type" value="Genomic_DNA"/>
</dbReference>
<comment type="caution">
    <text evidence="4">The sequence shown here is derived from an EMBL/GenBank/DDBJ whole genome shotgun (WGS) entry which is preliminary data.</text>
</comment>
<sequence>MLTKVKEYRKISGSRRELHAKSNELSLIRRLAGPPIIEGQVAKHGVVAAGAGAAAGTHLHQARTALLHQVGPPPQGVCGRARQAPGEGDHLTNPTRANPPTSVSSHASDTSSPVHGGEWQDRVPAFSTAKARGFIEAELGAPVGDLFKEFEDRPIAAASLGQVHRAILHNGEKVVVKVQRPGLKNLFDIDLKSGRLGESDPADPDSGRVGSVESADSNGVWPTLGRPE</sequence>
<dbReference type="GO" id="GO:0046467">
    <property type="term" value="P:membrane lipid biosynthetic process"/>
    <property type="evidence" value="ECO:0007669"/>
    <property type="project" value="TreeGrafter"/>
</dbReference>
<feature type="region of interest" description="Disordered" evidence="2">
    <location>
        <begin position="73"/>
        <end position="119"/>
    </location>
</feature>
<dbReference type="Pfam" id="PF03109">
    <property type="entry name" value="ABC1"/>
    <property type="match status" value="1"/>
</dbReference>
<comment type="similarity">
    <text evidence="1">Belongs to the protein kinase superfamily. ADCK protein kinase family.</text>
</comment>
<feature type="compositionally biased region" description="Low complexity" evidence="2">
    <location>
        <begin position="100"/>
        <end position="115"/>
    </location>
</feature>
<proteinExistence type="inferred from homology"/>
<dbReference type="GO" id="GO:1901031">
    <property type="term" value="P:regulation of response to reactive oxygen species"/>
    <property type="evidence" value="ECO:0007669"/>
    <property type="project" value="TreeGrafter"/>
</dbReference>
<dbReference type="SUPFAM" id="SSF56112">
    <property type="entry name" value="Protein kinase-like (PK-like)"/>
    <property type="match status" value="1"/>
</dbReference>
<evidence type="ECO:0000256" key="1">
    <source>
        <dbReference type="ARBA" id="ARBA00009670"/>
    </source>
</evidence>
<evidence type="ECO:0000256" key="2">
    <source>
        <dbReference type="SAM" id="MobiDB-lite"/>
    </source>
</evidence>
<feature type="domain" description="ABC1 atypical kinase-like" evidence="3">
    <location>
        <begin position="120"/>
        <end position="193"/>
    </location>
</feature>
<dbReference type="OrthoDB" id="765337at2759"/>
<dbReference type="Proteomes" id="UP000652761">
    <property type="component" value="Unassembled WGS sequence"/>
</dbReference>
<dbReference type="PANTHER" id="PTHR10566">
    <property type="entry name" value="CHAPERONE-ACTIVITY OF BC1 COMPLEX CABC1 -RELATED"/>
    <property type="match status" value="1"/>
</dbReference>
<dbReference type="InterPro" id="IPR004147">
    <property type="entry name" value="ABC1_dom"/>
</dbReference>
<accession>A0A843WAC1</accession>
<evidence type="ECO:0000259" key="3">
    <source>
        <dbReference type="Pfam" id="PF03109"/>
    </source>
</evidence>
<dbReference type="InterPro" id="IPR011009">
    <property type="entry name" value="Kinase-like_dom_sf"/>
</dbReference>
<dbReference type="AlphaFoldDB" id="A0A843WAC1"/>
<name>A0A843WAC1_COLES</name>
<dbReference type="GO" id="GO:0016020">
    <property type="term" value="C:membrane"/>
    <property type="evidence" value="ECO:0007669"/>
    <property type="project" value="GOC"/>
</dbReference>
<reference evidence="4" key="1">
    <citation type="submission" date="2017-07" db="EMBL/GenBank/DDBJ databases">
        <title>Taro Niue Genome Assembly and Annotation.</title>
        <authorList>
            <person name="Atibalentja N."/>
            <person name="Keating K."/>
            <person name="Fields C.J."/>
        </authorList>
    </citation>
    <scope>NUCLEOTIDE SEQUENCE</scope>
    <source>
        <strain evidence="4">Niue_2</strain>
        <tissue evidence="4">Leaf</tissue>
    </source>
</reference>